<evidence type="ECO:0000313" key="3">
    <source>
        <dbReference type="EMBL" id="KAB1064858.1"/>
    </source>
</evidence>
<keyword evidence="2" id="KW-0812">Transmembrane</keyword>
<dbReference type="RefSeq" id="WP_151167178.1">
    <property type="nucleotide sequence ID" value="NZ_WACR01000004.1"/>
</dbReference>
<feature type="transmembrane region" description="Helical" evidence="2">
    <location>
        <begin position="309"/>
        <end position="328"/>
    </location>
</feature>
<keyword evidence="2" id="KW-0472">Membrane</keyword>
<proteinExistence type="predicted"/>
<feature type="transmembrane region" description="Helical" evidence="2">
    <location>
        <begin position="50"/>
        <end position="69"/>
    </location>
</feature>
<protein>
    <submittedName>
        <fullName evidence="3">Uncharacterized protein</fullName>
    </submittedName>
</protein>
<comment type="caution">
    <text evidence="3">The sequence shown here is derived from an EMBL/GenBank/DDBJ whole genome shotgun (WGS) entry which is preliminary data.</text>
</comment>
<feature type="coiled-coil region" evidence="1">
    <location>
        <begin position="208"/>
        <end position="238"/>
    </location>
</feature>
<sequence length="330" mass="37371">MKSNLPEEEKIGSVVNDLEKLFIKFWNSIKVLLANLKSAISELFKSWKKLMAWGVIGAIVGVATLLIVPRKYESSIILRTHIDANEQLSNDVDYLNSLISSGSHDRLATILGTSDEETKKISSIEMLSAANITERLSSLNKVYSGLDSALKQNIIIEDLLEDDKYTFTNKFRVSIYSTDPFVFEGIEDGLITFFERVPELNRLRKNKLQIIKQQKHLYENEIQNLDSLKKILNQVMLEKANHREGSEMTINMGESGESDLINPLSVYNQVSSYSEKITELEERIPLYEKCYFIVSHLNDTGQKSGFGGLFRAFIGAVLFGFLGIIRVLSK</sequence>
<dbReference type="OrthoDB" id="1452530at2"/>
<evidence type="ECO:0000256" key="2">
    <source>
        <dbReference type="SAM" id="Phobius"/>
    </source>
</evidence>
<name>A0A6N6M879_9FLAO</name>
<reference evidence="3 4" key="1">
    <citation type="submission" date="2019-09" db="EMBL/GenBank/DDBJ databases">
        <title>Genomes of Cryomorphaceae.</title>
        <authorList>
            <person name="Bowman J.P."/>
        </authorList>
    </citation>
    <scope>NUCLEOTIDE SEQUENCE [LARGE SCALE GENOMIC DNA]</scope>
    <source>
        <strain evidence="3 4">KCTC 52047</strain>
    </source>
</reference>
<evidence type="ECO:0000313" key="4">
    <source>
        <dbReference type="Proteomes" id="UP000435357"/>
    </source>
</evidence>
<evidence type="ECO:0000256" key="1">
    <source>
        <dbReference type="SAM" id="Coils"/>
    </source>
</evidence>
<organism evidence="3 4">
    <name type="scientific">Salibacter halophilus</name>
    <dbReference type="NCBI Taxonomy" id="1803916"/>
    <lineage>
        <taxon>Bacteria</taxon>
        <taxon>Pseudomonadati</taxon>
        <taxon>Bacteroidota</taxon>
        <taxon>Flavobacteriia</taxon>
        <taxon>Flavobacteriales</taxon>
        <taxon>Salibacteraceae</taxon>
        <taxon>Salibacter</taxon>
    </lineage>
</organism>
<keyword evidence="1" id="KW-0175">Coiled coil</keyword>
<gene>
    <name evidence="3" type="ORF">F3059_05745</name>
</gene>
<dbReference type="Proteomes" id="UP000435357">
    <property type="component" value="Unassembled WGS sequence"/>
</dbReference>
<dbReference type="EMBL" id="WACR01000004">
    <property type="protein sequence ID" value="KAB1064858.1"/>
    <property type="molecule type" value="Genomic_DNA"/>
</dbReference>
<keyword evidence="4" id="KW-1185">Reference proteome</keyword>
<dbReference type="AlphaFoldDB" id="A0A6N6M879"/>
<keyword evidence="2" id="KW-1133">Transmembrane helix</keyword>
<accession>A0A6N6M879</accession>